<protein>
    <submittedName>
        <fullName evidence="1">Uncharacterized protein</fullName>
    </submittedName>
</protein>
<gene>
    <name evidence="1" type="ORF">CNLFYP112_01417</name>
</gene>
<sequence>MKNRIIKTIITLLTSTLLLGCNTLEVNKTESEQTAQTIRNDIDFGNVEIYHSTSKEEFDRLTPILENRNGKIIIEVIEGTVLDNNGNGTDITGKYIKYDSDRFSKGDKVQTVFIYNPKTNTFDDVLYRIDSLIE</sequence>
<reference evidence="1" key="1">
    <citation type="submission" date="2019-11" db="EMBL/GenBank/DDBJ databases">
        <authorList>
            <person name="Feng L."/>
        </authorList>
    </citation>
    <scope>NUCLEOTIDE SEQUENCE</scope>
    <source>
        <strain evidence="1">CnexileLFYP112</strain>
    </source>
</reference>
<name>A0A6N2SS91_9FIRM</name>
<dbReference type="EMBL" id="CACRTG010000008">
    <property type="protein sequence ID" value="VYS95071.1"/>
    <property type="molecule type" value="Genomic_DNA"/>
</dbReference>
<dbReference type="PROSITE" id="PS51257">
    <property type="entry name" value="PROKAR_LIPOPROTEIN"/>
    <property type="match status" value="1"/>
</dbReference>
<organism evidence="1">
    <name type="scientific">[Clostridium] nexile</name>
    <dbReference type="NCBI Taxonomy" id="29361"/>
    <lineage>
        <taxon>Bacteria</taxon>
        <taxon>Bacillati</taxon>
        <taxon>Bacillota</taxon>
        <taxon>Clostridia</taxon>
        <taxon>Lachnospirales</taxon>
        <taxon>Lachnospiraceae</taxon>
        <taxon>Tyzzerella</taxon>
    </lineage>
</organism>
<accession>A0A6N2SS91</accession>
<dbReference type="AlphaFoldDB" id="A0A6N2SS91"/>
<evidence type="ECO:0000313" key="1">
    <source>
        <dbReference type="EMBL" id="VYS95071.1"/>
    </source>
</evidence>
<proteinExistence type="predicted"/>